<organism evidence="2 3">
    <name type="scientific">Candidatus Sungiibacteriota bacterium</name>
    <dbReference type="NCBI Taxonomy" id="2750080"/>
    <lineage>
        <taxon>Bacteria</taxon>
        <taxon>Candidatus Sungiibacteriota</taxon>
    </lineage>
</organism>
<feature type="transmembrane region" description="Helical" evidence="1">
    <location>
        <begin position="12"/>
        <end position="34"/>
    </location>
</feature>
<keyword evidence="1" id="KW-0472">Membrane</keyword>
<evidence type="ECO:0000256" key="1">
    <source>
        <dbReference type="SAM" id="Phobius"/>
    </source>
</evidence>
<name>A0A933DU09_9BACT</name>
<sequence length="94" mass="11175">MKRVIYITTFTALGILVQFLIHAGVEIWYIGLLLSDFPRYGLGLSWAQWVMIHHIGSIVLLAAGAAFGFWQGRYWWRRIYEEHLLRRWLPWSKI</sequence>
<dbReference type="EMBL" id="JACQMI010000002">
    <property type="protein sequence ID" value="MBI4132478.1"/>
    <property type="molecule type" value="Genomic_DNA"/>
</dbReference>
<dbReference type="AlphaFoldDB" id="A0A933DU09"/>
<accession>A0A933DU09</accession>
<dbReference type="Proteomes" id="UP000756703">
    <property type="component" value="Unassembled WGS sequence"/>
</dbReference>
<protein>
    <submittedName>
        <fullName evidence="2">Uncharacterized protein</fullName>
    </submittedName>
</protein>
<proteinExistence type="predicted"/>
<evidence type="ECO:0000313" key="3">
    <source>
        <dbReference type="Proteomes" id="UP000756703"/>
    </source>
</evidence>
<feature type="transmembrane region" description="Helical" evidence="1">
    <location>
        <begin position="46"/>
        <end position="70"/>
    </location>
</feature>
<keyword evidence="1" id="KW-0812">Transmembrane</keyword>
<reference evidence="2" key="1">
    <citation type="submission" date="2020-07" db="EMBL/GenBank/DDBJ databases">
        <title>Huge and variable diversity of episymbiotic CPR bacteria and DPANN archaea in groundwater ecosystems.</title>
        <authorList>
            <person name="He C.Y."/>
            <person name="Keren R."/>
            <person name="Whittaker M."/>
            <person name="Farag I.F."/>
            <person name="Doudna J."/>
            <person name="Cate J.H.D."/>
            <person name="Banfield J.F."/>
        </authorList>
    </citation>
    <scope>NUCLEOTIDE SEQUENCE</scope>
    <source>
        <strain evidence="2">NC_groundwater_1225_Ag_S-0.1um_56_177</strain>
    </source>
</reference>
<keyword evidence="1" id="KW-1133">Transmembrane helix</keyword>
<comment type="caution">
    <text evidence="2">The sequence shown here is derived from an EMBL/GenBank/DDBJ whole genome shotgun (WGS) entry which is preliminary data.</text>
</comment>
<evidence type="ECO:0000313" key="2">
    <source>
        <dbReference type="EMBL" id="MBI4132478.1"/>
    </source>
</evidence>
<gene>
    <name evidence="2" type="ORF">HY473_00050</name>
</gene>